<dbReference type="GO" id="GO:0031390">
    <property type="term" value="C:Ctf18 RFC-like complex"/>
    <property type="evidence" value="ECO:0007669"/>
    <property type="project" value="InterPro"/>
</dbReference>
<gene>
    <name evidence="4" type="ORF">Agub_g7298</name>
</gene>
<dbReference type="PANTHER" id="PTHR13395:SF6">
    <property type="entry name" value="SISTER CHROMATID COHESION PROTEIN DCC1"/>
    <property type="match status" value="1"/>
</dbReference>
<dbReference type="GO" id="GO:0006260">
    <property type="term" value="P:DNA replication"/>
    <property type="evidence" value="ECO:0007669"/>
    <property type="project" value="UniProtKB-KW"/>
</dbReference>
<dbReference type="GO" id="GO:0000785">
    <property type="term" value="C:chromatin"/>
    <property type="evidence" value="ECO:0007669"/>
    <property type="project" value="TreeGrafter"/>
</dbReference>
<feature type="region of interest" description="Disordered" evidence="3">
    <location>
        <begin position="270"/>
        <end position="294"/>
    </location>
</feature>
<comment type="similarity">
    <text evidence="1">Belongs to the DCC1 family.</text>
</comment>
<protein>
    <recommendedName>
        <fullName evidence="6">Sister chromatid cohesion protein DCC1</fullName>
    </recommendedName>
</protein>
<proteinExistence type="inferred from homology"/>
<keyword evidence="5" id="KW-1185">Reference proteome</keyword>
<accession>A0AAD3HMR8</accession>
<dbReference type="AlphaFoldDB" id="A0AAD3HMR8"/>
<evidence type="ECO:0000256" key="2">
    <source>
        <dbReference type="ARBA" id="ARBA00022705"/>
    </source>
</evidence>
<keyword evidence="2" id="KW-0235">DNA replication</keyword>
<name>A0AAD3HMR8_9CHLO</name>
<evidence type="ECO:0000313" key="4">
    <source>
        <dbReference type="EMBL" id="GFR46025.1"/>
    </source>
</evidence>
<dbReference type="EMBL" id="BMAR01000011">
    <property type="protein sequence ID" value="GFR46025.1"/>
    <property type="molecule type" value="Genomic_DNA"/>
</dbReference>
<sequence length="460" mass="47317">MASLGLAPGQPRALAFAPDGVRTDLRLLEVDEALLAEIIAKGVAVKGGEDDEAVLVTSNKTYAMKHVETTNLQLLVRPKEGMEGAEEKTTGGGQRFANTGFGQGLMTQWEGFRAASGAPVLVEATNTSHIELVEVAPRMGPLRAMLWERPYGLEQEGEEMEVDGTAAGGGGGRAGGYTFEELLAAVQASPGELLSALEAEGAMRLYGRWRAVEGSYLGGLLELLLLTCEQEGMPTCAVREEVVAGSLASDGYHPDVVRHCLKVYGKRVDGGGGSGASSGTASTTAGAGGSSGGGEDGAAGSGAVWALDEAKVCVHFAQKLLSTGGAAAAAGRGAGTGAGGTATTGGSSSRGMGLTEFLAAWSRAVPHGMKPSLDMVRAEALVEGSGPEARIFPFPASSLPADPAARFAALFLRRPRWEWSALEPYLAGIKVPGQSVEALLMRFARASQPTPSAPLVYSAR</sequence>
<evidence type="ECO:0000256" key="3">
    <source>
        <dbReference type="SAM" id="MobiDB-lite"/>
    </source>
</evidence>
<evidence type="ECO:0008006" key="6">
    <source>
        <dbReference type="Google" id="ProtNLM"/>
    </source>
</evidence>
<dbReference type="InterPro" id="IPR019128">
    <property type="entry name" value="Dcc1"/>
</dbReference>
<reference evidence="4 5" key="1">
    <citation type="journal article" date="2021" name="Sci. Rep.">
        <title>Genome sequencing of the multicellular alga Astrephomene provides insights into convergent evolution of germ-soma differentiation.</title>
        <authorList>
            <person name="Yamashita S."/>
            <person name="Yamamoto K."/>
            <person name="Matsuzaki R."/>
            <person name="Suzuki S."/>
            <person name="Yamaguchi H."/>
            <person name="Hirooka S."/>
            <person name="Minakuchi Y."/>
            <person name="Miyagishima S."/>
            <person name="Kawachi M."/>
            <person name="Toyoda A."/>
            <person name="Nozaki H."/>
        </authorList>
    </citation>
    <scope>NUCLEOTIDE SEQUENCE [LARGE SCALE GENOMIC DNA]</scope>
    <source>
        <strain evidence="4 5">NIES-4017</strain>
    </source>
</reference>
<organism evidence="4 5">
    <name type="scientific">Astrephomene gubernaculifera</name>
    <dbReference type="NCBI Taxonomy" id="47775"/>
    <lineage>
        <taxon>Eukaryota</taxon>
        <taxon>Viridiplantae</taxon>
        <taxon>Chlorophyta</taxon>
        <taxon>core chlorophytes</taxon>
        <taxon>Chlorophyceae</taxon>
        <taxon>CS clade</taxon>
        <taxon>Chlamydomonadales</taxon>
        <taxon>Astrephomenaceae</taxon>
        <taxon>Astrephomene</taxon>
    </lineage>
</organism>
<comment type="caution">
    <text evidence="4">The sequence shown here is derived from an EMBL/GenBank/DDBJ whole genome shotgun (WGS) entry which is preliminary data.</text>
</comment>
<dbReference type="GO" id="GO:0034088">
    <property type="term" value="P:maintenance of mitotic sister chromatid cohesion"/>
    <property type="evidence" value="ECO:0007669"/>
    <property type="project" value="TreeGrafter"/>
</dbReference>
<evidence type="ECO:0000256" key="1">
    <source>
        <dbReference type="ARBA" id="ARBA00007017"/>
    </source>
</evidence>
<dbReference type="Pfam" id="PF09724">
    <property type="entry name" value="Dcc1"/>
    <property type="match status" value="1"/>
</dbReference>
<evidence type="ECO:0000313" key="5">
    <source>
        <dbReference type="Proteomes" id="UP001054857"/>
    </source>
</evidence>
<dbReference type="Proteomes" id="UP001054857">
    <property type="component" value="Unassembled WGS sequence"/>
</dbReference>
<dbReference type="PANTHER" id="PTHR13395">
    <property type="entry name" value="SISTER CHROMATID COHESION PROTEIN DCC1-RELATED"/>
    <property type="match status" value="1"/>
</dbReference>
<dbReference type="GO" id="GO:0000775">
    <property type="term" value="C:chromosome, centromeric region"/>
    <property type="evidence" value="ECO:0007669"/>
    <property type="project" value="TreeGrafter"/>
</dbReference>